<feature type="region of interest" description="Disordered" evidence="1">
    <location>
        <begin position="1"/>
        <end position="22"/>
    </location>
</feature>
<name>A0AAD2JKR2_9STRA</name>
<feature type="compositionally biased region" description="Basic residues" evidence="1">
    <location>
        <begin position="13"/>
        <end position="22"/>
    </location>
</feature>
<evidence type="ECO:0000313" key="3">
    <source>
        <dbReference type="Proteomes" id="UP001295423"/>
    </source>
</evidence>
<reference evidence="2" key="1">
    <citation type="submission" date="2023-08" db="EMBL/GenBank/DDBJ databases">
        <authorList>
            <person name="Audoor S."/>
            <person name="Bilcke G."/>
        </authorList>
    </citation>
    <scope>NUCLEOTIDE SEQUENCE</scope>
</reference>
<comment type="caution">
    <text evidence="2">The sequence shown here is derived from an EMBL/GenBank/DDBJ whole genome shotgun (WGS) entry which is preliminary data.</text>
</comment>
<dbReference type="EMBL" id="CAKOGP040001981">
    <property type="protein sequence ID" value="CAJ1959207.1"/>
    <property type="molecule type" value="Genomic_DNA"/>
</dbReference>
<organism evidence="2 3">
    <name type="scientific">Cylindrotheca closterium</name>
    <dbReference type="NCBI Taxonomy" id="2856"/>
    <lineage>
        <taxon>Eukaryota</taxon>
        <taxon>Sar</taxon>
        <taxon>Stramenopiles</taxon>
        <taxon>Ochrophyta</taxon>
        <taxon>Bacillariophyta</taxon>
        <taxon>Bacillariophyceae</taxon>
        <taxon>Bacillariophycidae</taxon>
        <taxon>Bacillariales</taxon>
        <taxon>Bacillariaceae</taxon>
        <taxon>Cylindrotheca</taxon>
    </lineage>
</organism>
<evidence type="ECO:0000313" key="2">
    <source>
        <dbReference type="EMBL" id="CAJ1959207.1"/>
    </source>
</evidence>
<protein>
    <submittedName>
        <fullName evidence="2">Uncharacterized protein</fullName>
    </submittedName>
</protein>
<proteinExistence type="predicted"/>
<dbReference type="Proteomes" id="UP001295423">
    <property type="component" value="Unassembled WGS sequence"/>
</dbReference>
<dbReference type="AlphaFoldDB" id="A0AAD2JKR2"/>
<accession>A0AAD2JKR2</accession>
<evidence type="ECO:0000256" key="1">
    <source>
        <dbReference type="SAM" id="MobiDB-lite"/>
    </source>
</evidence>
<sequence>MSDPSNEDDQQHTRRKRYERKQHRLLRKGIAMNNKAIADLSFGSKQQAPYEALKKSFQILRRAATKTGGLDRATCDAANVCHDAFPLHFAREQSFQDGYIYNSLLSIDEEQLPSNRRFAGDLCFSIIVFNLALINHNESLTNMKSNNEHGALASNLYNHAIGVLGHMENRGTTALVRIAALNNLTQLRFQVGNYSLARESLQHLALIVSAGSLEKDQRAKRPVIDEEAKKGMIMNILSLSNQHVAAAA</sequence>
<keyword evidence="3" id="KW-1185">Reference proteome</keyword>
<gene>
    <name evidence="2" type="ORF">CYCCA115_LOCUS17628</name>
</gene>